<keyword evidence="12 13" id="KW-0449">Lipoprotein</keyword>
<keyword evidence="3 10" id="KW-0285">Flavoprotein</keyword>
<feature type="binding site" evidence="11">
    <location>
        <position position="291"/>
    </location>
    <ligand>
        <name>Mg(2+)</name>
        <dbReference type="ChEBI" id="CHEBI:18420"/>
    </ligand>
</feature>
<comment type="caution">
    <text evidence="13">The sequence shown here is derived from an EMBL/GenBank/DDBJ whole genome shotgun (WGS) entry which is preliminary data.</text>
</comment>
<dbReference type="InterPro" id="IPR003374">
    <property type="entry name" value="ApbE-like_sf"/>
</dbReference>
<dbReference type="InterPro" id="IPR024932">
    <property type="entry name" value="ApbE"/>
</dbReference>
<dbReference type="GO" id="GO:0016740">
    <property type="term" value="F:transferase activity"/>
    <property type="evidence" value="ECO:0007669"/>
    <property type="project" value="UniProtKB-UniRule"/>
</dbReference>
<keyword evidence="5 10" id="KW-0479">Metal-binding</keyword>
<keyword evidence="12" id="KW-0997">Cell inner membrane</keyword>
<feature type="binding site" evidence="11">
    <location>
        <position position="173"/>
    </location>
    <ligand>
        <name>Mg(2+)</name>
        <dbReference type="ChEBI" id="CHEBI:18420"/>
    </ligand>
</feature>
<comment type="cofactor">
    <cofactor evidence="11">
        <name>Mg(2+)</name>
        <dbReference type="ChEBI" id="CHEBI:18420"/>
    </cofactor>
    <cofactor evidence="11">
        <name>Mn(2+)</name>
        <dbReference type="ChEBI" id="CHEBI:29035"/>
    </cofactor>
    <text evidence="11">Magnesium. Can also use manganese.</text>
</comment>
<name>A0A366DSS9_9BACI</name>
<keyword evidence="12" id="KW-0472">Membrane</keyword>
<evidence type="ECO:0000256" key="12">
    <source>
        <dbReference type="RuleBase" id="RU363002"/>
    </source>
</evidence>
<keyword evidence="4 10" id="KW-0808">Transferase</keyword>
<comment type="catalytic activity">
    <reaction evidence="9 10 12">
        <text>L-threonyl-[protein] + FAD = FMN-L-threonyl-[protein] + AMP + H(+)</text>
        <dbReference type="Rhea" id="RHEA:36847"/>
        <dbReference type="Rhea" id="RHEA-COMP:11060"/>
        <dbReference type="Rhea" id="RHEA-COMP:11061"/>
        <dbReference type="ChEBI" id="CHEBI:15378"/>
        <dbReference type="ChEBI" id="CHEBI:30013"/>
        <dbReference type="ChEBI" id="CHEBI:57692"/>
        <dbReference type="ChEBI" id="CHEBI:74257"/>
        <dbReference type="ChEBI" id="CHEBI:456215"/>
        <dbReference type="EC" id="2.7.1.180"/>
    </reaction>
</comment>
<dbReference type="GO" id="GO:0005886">
    <property type="term" value="C:plasma membrane"/>
    <property type="evidence" value="ECO:0007669"/>
    <property type="project" value="UniProtKB-SubCell"/>
</dbReference>
<feature type="chain" id="PRO_5016484911" description="FAD:protein FMN transferase" evidence="12">
    <location>
        <begin position="25"/>
        <end position="348"/>
    </location>
</feature>
<evidence type="ECO:0000256" key="5">
    <source>
        <dbReference type="ARBA" id="ARBA00022723"/>
    </source>
</evidence>
<keyword evidence="7 10" id="KW-0460">Magnesium</keyword>
<dbReference type="SUPFAM" id="SSF143631">
    <property type="entry name" value="ApbE-like"/>
    <property type="match status" value="1"/>
</dbReference>
<protein>
    <recommendedName>
        <fullName evidence="2 10">FAD:protein FMN transferase</fullName>
        <ecNumber evidence="1 10">2.7.1.180</ecNumber>
    </recommendedName>
    <alternativeName>
        <fullName evidence="8 10">Flavin transferase</fullName>
    </alternativeName>
</protein>
<evidence type="ECO:0000256" key="9">
    <source>
        <dbReference type="ARBA" id="ARBA00048540"/>
    </source>
</evidence>
<evidence type="ECO:0000256" key="6">
    <source>
        <dbReference type="ARBA" id="ARBA00022827"/>
    </source>
</evidence>
<evidence type="ECO:0000313" key="14">
    <source>
        <dbReference type="Proteomes" id="UP000252254"/>
    </source>
</evidence>
<dbReference type="GO" id="GO:0046872">
    <property type="term" value="F:metal ion binding"/>
    <property type="evidence" value="ECO:0007669"/>
    <property type="project" value="UniProtKB-UniRule"/>
</dbReference>
<comment type="function">
    <text evidence="12">Flavin transferase that catalyzes the transfer of the FMN moiety of FAD and its covalent binding to the hydroxyl group of a threonine residue in a target flavoprotein.</text>
</comment>
<evidence type="ECO:0000256" key="7">
    <source>
        <dbReference type="ARBA" id="ARBA00022842"/>
    </source>
</evidence>
<gene>
    <name evidence="13" type="ORF">DES48_11413</name>
</gene>
<evidence type="ECO:0000256" key="11">
    <source>
        <dbReference type="PIRSR" id="PIRSR006268-2"/>
    </source>
</evidence>
<dbReference type="PANTHER" id="PTHR30040:SF2">
    <property type="entry name" value="FAD:PROTEIN FMN TRANSFERASE"/>
    <property type="match status" value="1"/>
</dbReference>
<evidence type="ECO:0000256" key="2">
    <source>
        <dbReference type="ARBA" id="ARBA00016337"/>
    </source>
</evidence>
<comment type="subcellular location">
    <subcellularLocation>
        <location evidence="12">Cell inner membrane</location>
        <topology evidence="12">Lipid-anchor</topology>
        <orientation evidence="12">Periplasmic side</orientation>
    </subcellularLocation>
</comment>
<keyword evidence="6 10" id="KW-0274">FAD</keyword>
<dbReference type="EC" id="2.7.1.180" evidence="1 10"/>
<dbReference type="PROSITE" id="PS51257">
    <property type="entry name" value="PROKAR_LIPOPROTEIN"/>
    <property type="match status" value="1"/>
</dbReference>
<evidence type="ECO:0000256" key="3">
    <source>
        <dbReference type="ARBA" id="ARBA00022630"/>
    </source>
</evidence>
<feature type="binding site" evidence="11">
    <location>
        <position position="287"/>
    </location>
    <ligand>
        <name>Mg(2+)</name>
        <dbReference type="ChEBI" id="CHEBI:18420"/>
    </ligand>
</feature>
<sequence>MKRNYVLVIVVFSLLLTACGKSNAVMESPYKRTEFLMGTVVTMKIYDEGKADVLDLVFDEIETLANQIGVEEVESQIDQVNAAAGKQPVEVSSDIFSLIQAGKDYSEKAEGSFDITIGPLTSLWHIGYDDAKKPTQKEIDDVLPLINYQKVILDEDKETVYLENEEMQLDLGAIAKGFIADKVNVLLDENGVTTAIIDLGGNIYVKGNNPSGREWTVGVQDPFSERGETVGKINASNKSIVTSGIYERYLEVDGKRYHHILNPLDGYPYENEIAGVTIVSDFSMDGDALSTLIFSKGLQEGLQYIENQKGVEAIFVDKDKQIFITTGLDDEFELTNDRFTLGNRESIK</sequence>
<feature type="signal peptide" evidence="12">
    <location>
        <begin position="1"/>
        <end position="24"/>
    </location>
</feature>
<dbReference type="Gene3D" id="3.10.520.10">
    <property type="entry name" value="ApbE-like domains"/>
    <property type="match status" value="1"/>
</dbReference>
<keyword evidence="12" id="KW-0732">Signal</keyword>
<dbReference type="PANTHER" id="PTHR30040">
    <property type="entry name" value="THIAMINE BIOSYNTHESIS LIPOPROTEIN APBE"/>
    <property type="match status" value="1"/>
</dbReference>
<evidence type="ECO:0000256" key="4">
    <source>
        <dbReference type="ARBA" id="ARBA00022679"/>
    </source>
</evidence>
<evidence type="ECO:0000256" key="8">
    <source>
        <dbReference type="ARBA" id="ARBA00031306"/>
    </source>
</evidence>
<dbReference type="AlphaFoldDB" id="A0A366DSS9"/>
<accession>A0A366DSS9</accession>
<keyword evidence="12" id="KW-1003">Cell membrane</keyword>
<dbReference type="STRING" id="200904.GCA_900168775_02975"/>
<evidence type="ECO:0000256" key="1">
    <source>
        <dbReference type="ARBA" id="ARBA00011955"/>
    </source>
</evidence>
<comment type="similarity">
    <text evidence="10 12">Belongs to the ApbE family.</text>
</comment>
<dbReference type="Pfam" id="PF02424">
    <property type="entry name" value="ApbE"/>
    <property type="match status" value="1"/>
</dbReference>
<dbReference type="OrthoDB" id="9778595at2"/>
<dbReference type="Proteomes" id="UP000252254">
    <property type="component" value="Unassembled WGS sequence"/>
</dbReference>
<proteinExistence type="inferred from homology"/>
<dbReference type="EMBL" id="QNRI01000014">
    <property type="protein sequence ID" value="RBO92314.1"/>
    <property type="molecule type" value="Genomic_DNA"/>
</dbReference>
<keyword evidence="14" id="KW-1185">Reference proteome</keyword>
<organism evidence="13 14">
    <name type="scientific">Paraliobacillus ryukyuensis</name>
    <dbReference type="NCBI Taxonomy" id="200904"/>
    <lineage>
        <taxon>Bacteria</taxon>
        <taxon>Bacillati</taxon>
        <taxon>Bacillota</taxon>
        <taxon>Bacilli</taxon>
        <taxon>Bacillales</taxon>
        <taxon>Bacillaceae</taxon>
        <taxon>Paraliobacillus</taxon>
    </lineage>
</organism>
<evidence type="ECO:0000313" key="13">
    <source>
        <dbReference type="EMBL" id="RBO92314.1"/>
    </source>
</evidence>
<reference evidence="13 14" key="1">
    <citation type="submission" date="2018-06" db="EMBL/GenBank/DDBJ databases">
        <title>Genomic Encyclopedia of Type Strains, Phase IV (KMG-IV): sequencing the most valuable type-strain genomes for metagenomic binning, comparative biology and taxonomic classification.</title>
        <authorList>
            <person name="Goeker M."/>
        </authorList>
    </citation>
    <scope>NUCLEOTIDE SEQUENCE [LARGE SCALE GENOMIC DNA]</scope>
    <source>
        <strain evidence="13 14">DSM 15140</strain>
    </source>
</reference>
<dbReference type="RefSeq" id="WP_113870048.1">
    <property type="nucleotide sequence ID" value="NZ_BAABQN010000016.1"/>
</dbReference>
<evidence type="ECO:0000256" key="10">
    <source>
        <dbReference type="PIRNR" id="PIRNR006268"/>
    </source>
</evidence>
<dbReference type="PIRSF" id="PIRSF006268">
    <property type="entry name" value="ApbE"/>
    <property type="match status" value="1"/>
</dbReference>